<evidence type="ECO:0000313" key="1">
    <source>
        <dbReference type="EMBL" id="ACF92206.1"/>
    </source>
</evidence>
<dbReference type="EMBL" id="CP001127">
    <property type="protein sequence ID" value="ACF92206.1"/>
    <property type="molecule type" value="Genomic_DNA"/>
</dbReference>
<reference evidence="1 2" key="1">
    <citation type="journal article" date="2011" name="J. Bacteriol.">
        <title>Comparative genomics of 28 Salmonella enterica isolates: evidence for CRISPR-mediated adaptive sublineage evolution.</title>
        <authorList>
            <person name="Fricke W.F."/>
            <person name="Mammel M.K."/>
            <person name="McDermott P.F."/>
            <person name="Tartera C."/>
            <person name="White D.G."/>
            <person name="Leclerc J.E."/>
            <person name="Ravel J."/>
            <person name="Cebula T.A."/>
        </authorList>
    </citation>
    <scope>NUCLEOTIDE SEQUENCE [LARGE SCALE GENOMIC DNA]</scope>
    <source>
        <strain evidence="1 2">CVM19633</strain>
    </source>
</reference>
<accession>A0A0N1QZQ2</accession>
<organism evidence="1 2">
    <name type="scientific">Salmonella schwarzengrund (strain CVM19633)</name>
    <dbReference type="NCBI Taxonomy" id="439843"/>
    <lineage>
        <taxon>Bacteria</taxon>
        <taxon>Pseudomonadati</taxon>
        <taxon>Pseudomonadota</taxon>
        <taxon>Gammaproteobacteria</taxon>
        <taxon>Enterobacterales</taxon>
        <taxon>Enterobacteriaceae</taxon>
        <taxon>Salmonella</taxon>
    </lineage>
</organism>
<dbReference type="KEGG" id="sew:SeSA_A3968"/>
<dbReference type="HOGENOM" id="CLU_3239235_0_0_6"/>
<gene>
    <name evidence="1" type="ordered locus">SeSA_A3968</name>
</gene>
<name>A0A0N1QZQ2_SALSV</name>
<evidence type="ECO:0000313" key="2">
    <source>
        <dbReference type="Proteomes" id="UP000001865"/>
    </source>
</evidence>
<dbReference type="AlphaFoldDB" id="A0A0N1QZQ2"/>
<proteinExistence type="predicted"/>
<sequence>MASPRYKTICQRAKHNTNRLISKNISAMILSGERFIWAILKHH</sequence>
<protein>
    <submittedName>
        <fullName evidence="1">Uncharacterized protein</fullName>
    </submittedName>
</protein>
<dbReference type="Proteomes" id="UP000001865">
    <property type="component" value="Chromosome"/>
</dbReference>